<evidence type="ECO:0000256" key="10">
    <source>
        <dbReference type="SAM" id="SignalP"/>
    </source>
</evidence>
<dbReference type="InterPro" id="IPR046357">
    <property type="entry name" value="PPIase_dom_sf"/>
</dbReference>
<dbReference type="eggNOG" id="COG0760">
    <property type="taxonomic scope" value="Bacteria"/>
</dbReference>
<dbReference type="InterPro" id="IPR027304">
    <property type="entry name" value="Trigger_fact/SurA_dom_sf"/>
</dbReference>
<dbReference type="KEGG" id="dsh:Dshi_1187"/>
<evidence type="ECO:0000256" key="7">
    <source>
        <dbReference type="ARBA" id="ARBA00030642"/>
    </source>
</evidence>
<organism evidence="12 13">
    <name type="scientific">Dinoroseobacter shibae (strain DSM 16493 / NCIMB 14021 / DFL 12)</name>
    <dbReference type="NCBI Taxonomy" id="398580"/>
    <lineage>
        <taxon>Bacteria</taxon>
        <taxon>Pseudomonadati</taxon>
        <taxon>Pseudomonadota</taxon>
        <taxon>Alphaproteobacteria</taxon>
        <taxon>Rhodobacterales</taxon>
        <taxon>Roseobacteraceae</taxon>
        <taxon>Dinoroseobacter</taxon>
    </lineage>
</organism>
<dbReference type="Gene3D" id="1.10.4030.10">
    <property type="entry name" value="Porin chaperone SurA, peptide-binding domain"/>
    <property type="match status" value="1"/>
</dbReference>
<evidence type="ECO:0000256" key="1">
    <source>
        <dbReference type="ARBA" id="ARBA00018370"/>
    </source>
</evidence>
<dbReference type="SUPFAM" id="SSF109998">
    <property type="entry name" value="Triger factor/SurA peptide-binding domain-like"/>
    <property type="match status" value="1"/>
</dbReference>
<feature type="chain" id="PRO_5007909769" description="Parvulin-like PPIase" evidence="10">
    <location>
        <begin position="24"/>
        <end position="398"/>
    </location>
</feature>
<dbReference type="PANTHER" id="PTHR47637">
    <property type="entry name" value="CHAPERONE SURA"/>
    <property type="match status" value="1"/>
</dbReference>
<evidence type="ECO:0000256" key="5">
    <source>
        <dbReference type="ARBA" id="ARBA00023186"/>
    </source>
</evidence>
<evidence type="ECO:0000256" key="8">
    <source>
        <dbReference type="ARBA" id="ARBA00031484"/>
    </source>
</evidence>
<dbReference type="STRING" id="398580.Dshi_1187"/>
<gene>
    <name evidence="12" type="ordered locus">Dshi_1187</name>
</gene>
<proteinExistence type="predicted"/>
<dbReference type="PROSITE" id="PS50198">
    <property type="entry name" value="PPIC_PPIASE_2"/>
    <property type="match status" value="1"/>
</dbReference>
<evidence type="ECO:0000256" key="3">
    <source>
        <dbReference type="ARBA" id="ARBA00022764"/>
    </source>
</evidence>
<keyword evidence="4 9" id="KW-0697">Rotamase</keyword>
<dbReference type="PANTHER" id="PTHR47637:SF1">
    <property type="entry name" value="CHAPERONE SURA"/>
    <property type="match status" value="1"/>
</dbReference>
<protein>
    <recommendedName>
        <fullName evidence="1">Parvulin-like PPIase</fullName>
    </recommendedName>
    <alternativeName>
        <fullName evidence="7">Peptidyl-prolyl cis-trans isomerase plp</fullName>
    </alternativeName>
    <alternativeName>
        <fullName evidence="8">Rotamase plp</fullName>
    </alternativeName>
</protein>
<keyword evidence="13" id="KW-1185">Reference proteome</keyword>
<dbReference type="Proteomes" id="UP000006833">
    <property type="component" value="Chromosome"/>
</dbReference>
<dbReference type="HOGENOM" id="CLU_034646_11_2_5"/>
<keyword evidence="5" id="KW-0143">Chaperone</keyword>
<dbReference type="SUPFAM" id="SSF54534">
    <property type="entry name" value="FKBP-like"/>
    <property type="match status" value="1"/>
</dbReference>
<dbReference type="Pfam" id="PF09312">
    <property type="entry name" value="SurA_N"/>
    <property type="match status" value="1"/>
</dbReference>
<evidence type="ECO:0000259" key="11">
    <source>
        <dbReference type="PROSITE" id="PS50198"/>
    </source>
</evidence>
<evidence type="ECO:0000313" key="12">
    <source>
        <dbReference type="EMBL" id="ABV92929.1"/>
    </source>
</evidence>
<accession>A8LI75</accession>
<feature type="signal peptide" evidence="10">
    <location>
        <begin position="1"/>
        <end position="23"/>
    </location>
</feature>
<dbReference type="InterPro" id="IPR000297">
    <property type="entry name" value="PPIase_PpiC"/>
</dbReference>
<evidence type="ECO:0000256" key="4">
    <source>
        <dbReference type="ARBA" id="ARBA00023110"/>
    </source>
</evidence>
<feature type="domain" description="PpiC" evidence="11">
    <location>
        <begin position="161"/>
        <end position="245"/>
    </location>
</feature>
<evidence type="ECO:0000256" key="9">
    <source>
        <dbReference type="PROSITE-ProRule" id="PRU00278"/>
    </source>
</evidence>
<evidence type="ECO:0000256" key="2">
    <source>
        <dbReference type="ARBA" id="ARBA00022729"/>
    </source>
</evidence>
<sequence>MRVISTALLALAMLIGQPATSQAQTFGPVITVNNEGISGYELEQREKFVTALRLPGDPARLAREGLIEDKLKLQAARAAGLEIGIDELELGLEEFASRANLTTEQFIAALADEGVAPETFRDFVRADLVWRELIRQRFGPRARVSDAEVERALALQGAASGARIRVAEIIIPTPPDRRVEAETLAANIRERVQTTAQFSEAAQRFSAASSRANGGLRDWIAVSELPPGLAQRLLTLGPGDVSDPVPLGDQAIALFQVRGFQESAARAPSTVSVDLARLPLPADPEAAARLRARLAAEIDVCDDLYGLARDLPEGSLRREVLAAAEIPSDIATALAGLDNQESTEIARAGGREHIMLCTRTTALEEDDEGTLRRQLLNQRLGSYAANYLQELLAEATIQ</sequence>
<dbReference type="EMBL" id="CP000830">
    <property type="protein sequence ID" value="ABV92929.1"/>
    <property type="molecule type" value="Genomic_DNA"/>
</dbReference>
<evidence type="ECO:0000313" key="13">
    <source>
        <dbReference type="Proteomes" id="UP000006833"/>
    </source>
</evidence>
<keyword evidence="6 9" id="KW-0413">Isomerase</keyword>
<dbReference type="Gene3D" id="3.10.50.40">
    <property type="match status" value="1"/>
</dbReference>
<dbReference type="AlphaFoldDB" id="A8LI75"/>
<dbReference type="RefSeq" id="WP_012177859.1">
    <property type="nucleotide sequence ID" value="NC_009952.1"/>
</dbReference>
<dbReference type="InterPro" id="IPR050280">
    <property type="entry name" value="OMP_Chaperone_SurA"/>
</dbReference>
<name>A8LI75_DINSH</name>
<keyword evidence="2 10" id="KW-0732">Signal</keyword>
<evidence type="ECO:0000256" key="6">
    <source>
        <dbReference type="ARBA" id="ARBA00023235"/>
    </source>
</evidence>
<keyword evidence="3" id="KW-0574">Periplasm</keyword>
<dbReference type="InterPro" id="IPR015391">
    <property type="entry name" value="SurA_N"/>
</dbReference>
<reference evidence="13" key="1">
    <citation type="journal article" date="2010" name="ISME J.">
        <title>The complete genome sequence of the algal symbiont Dinoroseobacter shibae: a hitchhiker's guide to life in the sea.</title>
        <authorList>
            <person name="Wagner-Dobler I."/>
            <person name="Ballhausen B."/>
            <person name="Berger M."/>
            <person name="Brinkhoff T."/>
            <person name="Buchholz I."/>
            <person name="Bunk B."/>
            <person name="Cypionka H."/>
            <person name="Daniel R."/>
            <person name="Drepper T."/>
            <person name="Gerdts G."/>
            <person name="Hahnke S."/>
            <person name="Han C."/>
            <person name="Jahn D."/>
            <person name="Kalhoefer D."/>
            <person name="Kiss H."/>
            <person name="Klenk H.P."/>
            <person name="Kyrpides N."/>
            <person name="Liebl W."/>
            <person name="Liesegang H."/>
            <person name="Meincke L."/>
            <person name="Pati A."/>
            <person name="Petersen J."/>
            <person name="Piekarski T."/>
            <person name="Pommerenke C."/>
            <person name="Pradella S."/>
            <person name="Pukall R."/>
            <person name="Rabus R."/>
            <person name="Stackebrandt E."/>
            <person name="Thole S."/>
            <person name="Thompson L."/>
            <person name="Tielen P."/>
            <person name="Tomasch J."/>
            <person name="von Jan M."/>
            <person name="Wanphrut N."/>
            <person name="Wichels A."/>
            <person name="Zech H."/>
            <person name="Simon M."/>
        </authorList>
    </citation>
    <scope>NUCLEOTIDE SEQUENCE [LARGE SCALE GENOMIC DNA]</scope>
    <source>
        <strain evidence="13">DSM 16493 / NCIMB 14021 / DFL 12</strain>
    </source>
</reference>
<dbReference type="Pfam" id="PF00639">
    <property type="entry name" value="Rotamase"/>
    <property type="match status" value="1"/>
</dbReference>
<dbReference type="GO" id="GO:0003755">
    <property type="term" value="F:peptidyl-prolyl cis-trans isomerase activity"/>
    <property type="evidence" value="ECO:0007669"/>
    <property type="project" value="UniProtKB-KW"/>
</dbReference>